<feature type="transmembrane region" description="Helical" evidence="7">
    <location>
        <begin position="49"/>
        <end position="72"/>
    </location>
</feature>
<dbReference type="Proteomes" id="UP001209229">
    <property type="component" value="Unassembled WGS sequence"/>
</dbReference>
<keyword evidence="10" id="KW-1185">Reference proteome</keyword>
<dbReference type="InterPro" id="IPR050925">
    <property type="entry name" value="Rhomboid_protease_S54"/>
</dbReference>
<accession>A0AAE3M5X1</accession>
<feature type="transmembrane region" description="Helical" evidence="7">
    <location>
        <begin position="137"/>
        <end position="157"/>
    </location>
</feature>
<feature type="transmembrane region" description="Helical" evidence="7">
    <location>
        <begin position="84"/>
        <end position="104"/>
    </location>
</feature>
<dbReference type="Pfam" id="PF01694">
    <property type="entry name" value="Rhomboid"/>
    <property type="match status" value="1"/>
</dbReference>
<dbReference type="SUPFAM" id="SSF144091">
    <property type="entry name" value="Rhomboid-like"/>
    <property type="match status" value="1"/>
</dbReference>
<evidence type="ECO:0000313" key="10">
    <source>
        <dbReference type="Proteomes" id="UP001209229"/>
    </source>
</evidence>
<feature type="transmembrane region" description="Helical" evidence="7">
    <location>
        <begin position="111"/>
        <end position="131"/>
    </location>
</feature>
<evidence type="ECO:0000259" key="8">
    <source>
        <dbReference type="Pfam" id="PF01694"/>
    </source>
</evidence>
<reference evidence="9" key="1">
    <citation type="submission" date="2022-10" db="EMBL/GenBank/DDBJ databases">
        <authorList>
            <person name="Yu W.X."/>
        </authorList>
    </citation>
    <scope>NUCLEOTIDE SEQUENCE</scope>
    <source>
        <strain evidence="9">AAT</strain>
    </source>
</reference>
<dbReference type="RefSeq" id="WP_301191101.1">
    <property type="nucleotide sequence ID" value="NZ_JAPDPJ010000031.1"/>
</dbReference>
<evidence type="ECO:0000256" key="2">
    <source>
        <dbReference type="ARBA" id="ARBA00009045"/>
    </source>
</evidence>
<evidence type="ECO:0000256" key="4">
    <source>
        <dbReference type="ARBA" id="ARBA00022801"/>
    </source>
</evidence>
<keyword evidence="6 7" id="KW-0472">Membrane</keyword>
<dbReference type="Gene3D" id="1.20.1540.10">
    <property type="entry name" value="Rhomboid-like"/>
    <property type="match status" value="1"/>
</dbReference>
<keyword evidence="4" id="KW-0378">Hydrolase</keyword>
<dbReference type="InterPro" id="IPR035952">
    <property type="entry name" value="Rhomboid-like_sf"/>
</dbReference>
<organism evidence="9 10">
    <name type="scientific">Plebeiibacterium sediminum</name>
    <dbReference type="NCBI Taxonomy" id="2992112"/>
    <lineage>
        <taxon>Bacteria</taxon>
        <taxon>Pseudomonadati</taxon>
        <taxon>Bacteroidota</taxon>
        <taxon>Bacteroidia</taxon>
        <taxon>Marinilabiliales</taxon>
        <taxon>Marinilabiliaceae</taxon>
        <taxon>Plebeiibacterium</taxon>
    </lineage>
</organism>
<sequence>MNILLILIGAIVVFSVMAFSQSTLLYRYQFNAYQIIHRKQYIRLISHGFLHGSWTHLLVNMFVLYSFGRAVIYHFNYAFTGRGTVMFLLLFFSSLIFSSLYSLFKEKDNPHYNAIGASGAVSAVVFASIFFSPYSMLYLFMVVPVPGIVFGIGYLIYSRVMAQKNIDNVGHDAHFWGAVFGFIFPLLYKPSLFLDFIHELIPFL</sequence>
<protein>
    <submittedName>
        <fullName evidence="9">Rhomboid family intramembrane serine protease</fullName>
    </submittedName>
</protein>
<dbReference type="GO" id="GO:0004252">
    <property type="term" value="F:serine-type endopeptidase activity"/>
    <property type="evidence" value="ECO:0007669"/>
    <property type="project" value="InterPro"/>
</dbReference>
<keyword evidence="5 7" id="KW-1133">Transmembrane helix</keyword>
<keyword evidence="3 7" id="KW-0812">Transmembrane</keyword>
<comment type="caution">
    <text evidence="9">The sequence shown here is derived from an EMBL/GenBank/DDBJ whole genome shotgun (WGS) entry which is preliminary data.</text>
</comment>
<proteinExistence type="inferred from homology"/>
<name>A0AAE3M5X1_9BACT</name>
<dbReference type="GO" id="GO:0016020">
    <property type="term" value="C:membrane"/>
    <property type="evidence" value="ECO:0007669"/>
    <property type="project" value="UniProtKB-SubCell"/>
</dbReference>
<feature type="domain" description="Peptidase S54 rhomboid" evidence="8">
    <location>
        <begin position="39"/>
        <end position="188"/>
    </location>
</feature>
<evidence type="ECO:0000256" key="1">
    <source>
        <dbReference type="ARBA" id="ARBA00004141"/>
    </source>
</evidence>
<dbReference type="GO" id="GO:0006508">
    <property type="term" value="P:proteolysis"/>
    <property type="evidence" value="ECO:0007669"/>
    <property type="project" value="UniProtKB-KW"/>
</dbReference>
<comment type="subcellular location">
    <subcellularLocation>
        <location evidence="1">Membrane</location>
        <topology evidence="1">Multi-pass membrane protein</topology>
    </subcellularLocation>
</comment>
<evidence type="ECO:0000256" key="6">
    <source>
        <dbReference type="ARBA" id="ARBA00023136"/>
    </source>
</evidence>
<keyword evidence="9" id="KW-0645">Protease</keyword>
<comment type="similarity">
    <text evidence="2">Belongs to the peptidase S54 family.</text>
</comment>
<dbReference type="EMBL" id="JAPDPJ010000031">
    <property type="protein sequence ID" value="MCW3787536.1"/>
    <property type="molecule type" value="Genomic_DNA"/>
</dbReference>
<dbReference type="InterPro" id="IPR022764">
    <property type="entry name" value="Peptidase_S54_rhomboid_dom"/>
</dbReference>
<evidence type="ECO:0000256" key="7">
    <source>
        <dbReference type="SAM" id="Phobius"/>
    </source>
</evidence>
<dbReference type="PANTHER" id="PTHR43731:SF14">
    <property type="entry name" value="PRESENILIN-ASSOCIATED RHOMBOID-LIKE PROTEIN, MITOCHONDRIAL"/>
    <property type="match status" value="1"/>
</dbReference>
<feature type="transmembrane region" description="Helical" evidence="7">
    <location>
        <begin position="6"/>
        <end position="28"/>
    </location>
</feature>
<evidence type="ECO:0000313" key="9">
    <source>
        <dbReference type="EMBL" id="MCW3787536.1"/>
    </source>
</evidence>
<gene>
    <name evidence="9" type="ORF">OM075_13765</name>
</gene>
<dbReference type="PANTHER" id="PTHR43731">
    <property type="entry name" value="RHOMBOID PROTEASE"/>
    <property type="match status" value="1"/>
</dbReference>
<evidence type="ECO:0000256" key="5">
    <source>
        <dbReference type="ARBA" id="ARBA00022989"/>
    </source>
</evidence>
<dbReference type="AlphaFoldDB" id="A0AAE3M5X1"/>
<evidence type="ECO:0000256" key="3">
    <source>
        <dbReference type="ARBA" id="ARBA00022692"/>
    </source>
</evidence>
<feature type="transmembrane region" description="Helical" evidence="7">
    <location>
        <begin position="169"/>
        <end position="188"/>
    </location>
</feature>